<dbReference type="NCBIfam" id="TIGR02009">
    <property type="entry name" value="PGMB-YQAB-SF"/>
    <property type="match status" value="1"/>
</dbReference>
<evidence type="ECO:0000256" key="6">
    <source>
        <dbReference type="ARBA" id="ARBA00022842"/>
    </source>
</evidence>
<dbReference type="PANTHER" id="PTHR46193">
    <property type="entry name" value="6-PHOSPHOGLUCONATE PHOSPHATASE"/>
    <property type="match status" value="1"/>
</dbReference>
<feature type="binding site" evidence="13">
    <location>
        <position position="53"/>
    </location>
    <ligand>
        <name>substrate</name>
    </ligand>
</feature>
<evidence type="ECO:0000256" key="11">
    <source>
        <dbReference type="ARBA" id="ARBA00044991"/>
    </source>
</evidence>
<dbReference type="Gene3D" id="1.10.150.240">
    <property type="entry name" value="Putative phosphatase, domain 2"/>
    <property type="match status" value="1"/>
</dbReference>
<dbReference type="InterPro" id="IPR023198">
    <property type="entry name" value="PGP-like_dom2"/>
</dbReference>
<feature type="active site" description="Proton donor/acceptor" evidence="12">
    <location>
        <position position="12"/>
    </location>
</feature>
<dbReference type="Pfam" id="PF00702">
    <property type="entry name" value="Hydrolase"/>
    <property type="match status" value="1"/>
</dbReference>
<dbReference type="EC" id="5.4.2.6" evidence="10"/>
<dbReference type="FunFam" id="1.10.150.240:FF:000010">
    <property type="entry name" value="Beta-phosphoglucomutase"/>
    <property type="match status" value="1"/>
</dbReference>
<dbReference type="GO" id="GO:0005975">
    <property type="term" value="P:carbohydrate metabolic process"/>
    <property type="evidence" value="ECO:0007669"/>
    <property type="project" value="InterPro"/>
</dbReference>
<dbReference type="InterPro" id="IPR023214">
    <property type="entry name" value="HAD_sf"/>
</dbReference>
<reference evidence="17" key="1">
    <citation type="submission" date="2015-03" db="EMBL/GenBank/DDBJ databases">
        <authorList>
            <person name="Ferrari E."/>
            <person name="Walter M.C."/>
            <person name="Huptas C."/>
            <person name="Scherer S."/>
            <person name="Mueller-Herbst S."/>
        </authorList>
    </citation>
    <scope>NUCLEOTIDE SEQUENCE [LARGE SCALE GENOMIC DNA]</scope>
    <source>
        <strain evidence="17">LWP01</strain>
    </source>
</reference>
<evidence type="ECO:0000256" key="13">
    <source>
        <dbReference type="PIRSR" id="PIRSR610972-2"/>
    </source>
</evidence>
<evidence type="ECO:0000313" key="17">
    <source>
        <dbReference type="Proteomes" id="UP000223060"/>
    </source>
</evidence>
<keyword evidence="4" id="KW-0597">Phosphoprotein</keyword>
<keyword evidence="8" id="KW-0119">Carbohydrate metabolism</keyword>
<dbReference type="InterPro" id="IPR010976">
    <property type="entry name" value="B-phosphoglucomutase_hydrolase"/>
</dbReference>
<dbReference type="GO" id="GO:0005737">
    <property type="term" value="C:cytoplasm"/>
    <property type="evidence" value="ECO:0007669"/>
    <property type="project" value="UniProtKB-SubCell"/>
</dbReference>
<evidence type="ECO:0000256" key="5">
    <source>
        <dbReference type="ARBA" id="ARBA00022723"/>
    </source>
</evidence>
<dbReference type="NCBIfam" id="TIGR01990">
    <property type="entry name" value="bPGM"/>
    <property type="match status" value="1"/>
</dbReference>
<evidence type="ECO:0000256" key="3">
    <source>
        <dbReference type="ARBA" id="ARBA00022490"/>
    </source>
</evidence>
<dbReference type="GO" id="GO:0000287">
    <property type="term" value="F:magnesium ion binding"/>
    <property type="evidence" value="ECO:0007669"/>
    <property type="project" value="InterPro"/>
</dbReference>
<gene>
    <name evidence="16" type="ORF">UE46_16045</name>
</gene>
<dbReference type="PRINTS" id="PR00413">
    <property type="entry name" value="HADHALOGNASE"/>
</dbReference>
<keyword evidence="7 16" id="KW-0413">Isomerase</keyword>
<evidence type="ECO:0000256" key="8">
    <source>
        <dbReference type="ARBA" id="ARBA00023277"/>
    </source>
</evidence>
<evidence type="ECO:0000256" key="4">
    <source>
        <dbReference type="ARBA" id="ARBA00022553"/>
    </source>
</evidence>
<dbReference type="SFLD" id="SFLDG01129">
    <property type="entry name" value="C1.5:_HAD__Beta-PGM__Phosphata"/>
    <property type="match status" value="1"/>
</dbReference>
<evidence type="ECO:0000256" key="15">
    <source>
        <dbReference type="PIRSR" id="PIRSR610972-4"/>
    </source>
</evidence>
<dbReference type="NCBIfam" id="TIGR01509">
    <property type="entry name" value="HAD-SF-IA-v3"/>
    <property type="match status" value="1"/>
</dbReference>
<dbReference type="SUPFAM" id="SSF56784">
    <property type="entry name" value="HAD-like"/>
    <property type="match status" value="1"/>
</dbReference>
<feature type="binding site" evidence="14">
    <location>
        <position position="12"/>
    </location>
    <ligand>
        <name>Mg(2+)</name>
        <dbReference type="ChEBI" id="CHEBI:18420"/>
    </ligand>
</feature>
<dbReference type="PANTHER" id="PTHR46193:SF18">
    <property type="entry name" value="HEXITOL PHOSPHATASE B"/>
    <property type="match status" value="1"/>
</dbReference>
<comment type="cofactor">
    <cofactor evidence="14">
        <name>Mg(2+)</name>
        <dbReference type="ChEBI" id="CHEBI:18420"/>
    </cofactor>
    <text evidence="14">Binds 2 magnesium ions per subunit.</text>
</comment>
<feature type="site" description="Important for catalytic activity and assists the phosphoryl transfer reaction to Asp8 by balancing charge and orienting the reacting groups" evidence="15">
    <location>
        <position position="117"/>
    </location>
</feature>
<evidence type="ECO:0000256" key="12">
    <source>
        <dbReference type="PIRSR" id="PIRSR610972-1"/>
    </source>
</evidence>
<feature type="binding site" evidence="14">
    <location>
        <position position="172"/>
    </location>
    <ligand>
        <name>Mg(2+)</name>
        <dbReference type="ChEBI" id="CHEBI:18420"/>
    </ligand>
</feature>
<dbReference type="SFLD" id="SFLDS00003">
    <property type="entry name" value="Haloacid_Dehalogenase"/>
    <property type="match status" value="1"/>
</dbReference>
<evidence type="ECO:0000256" key="9">
    <source>
        <dbReference type="ARBA" id="ARBA00044926"/>
    </source>
</evidence>
<feature type="binding site" evidence="14">
    <location>
        <position position="10"/>
    </location>
    <ligand>
        <name>Mg(2+)</name>
        <dbReference type="ChEBI" id="CHEBI:18420"/>
    </ligand>
</feature>
<evidence type="ECO:0000313" key="16">
    <source>
        <dbReference type="EMBL" id="AQY52374.1"/>
    </source>
</evidence>
<dbReference type="EMBL" id="CP011102">
    <property type="protein sequence ID" value="AQY52374.1"/>
    <property type="molecule type" value="Genomic_DNA"/>
</dbReference>
<dbReference type="InterPro" id="IPR051600">
    <property type="entry name" value="Beta-PGM-like"/>
</dbReference>
<sequence>MEKLEGVIFDLDGVITDTAEYHYRAWKKLAERLDIKIDRVFNEELKGVSRMDSLDRILEYGDRLADFNATEKNEMADWKNELYKETIVDIKPSDILPGMEAFLDELKQAGIRTAVASASKNAEVILQSLGIREQFDFVVDAAKIEKSKPDPEIFLKALELLDLPADVCVGVEDAAAGVDSIKDAGIRAIGIGDATVLRRADVVLAGTDELRLETLKSLV</sequence>
<feature type="site" description="Important for catalytic activity and assists the phosphoryl transfer reaction to Asp8 by balancing charge and orienting the reacting groups" evidence="15">
    <location>
        <position position="148"/>
    </location>
</feature>
<keyword evidence="17" id="KW-1185">Reference proteome</keyword>
<dbReference type="RefSeq" id="WP_036060974.1">
    <property type="nucleotide sequence ID" value="NZ_CP011102.1"/>
</dbReference>
<evidence type="ECO:0000256" key="14">
    <source>
        <dbReference type="PIRSR" id="PIRSR610972-3"/>
    </source>
</evidence>
<feature type="binding site" evidence="13">
    <location>
        <position position="26"/>
    </location>
    <ligand>
        <name>substrate</name>
    </ligand>
</feature>
<dbReference type="GO" id="GO:0008801">
    <property type="term" value="F:beta-phosphoglucomutase activity"/>
    <property type="evidence" value="ECO:0007669"/>
    <property type="project" value="UniProtKB-EC"/>
</dbReference>
<feature type="binding site" evidence="13">
    <location>
        <begin position="117"/>
        <end position="121"/>
    </location>
    <ligand>
        <name>substrate</name>
    </ligand>
</feature>
<evidence type="ECO:0000256" key="1">
    <source>
        <dbReference type="ARBA" id="ARBA00004496"/>
    </source>
</evidence>
<dbReference type="SFLD" id="SFLDF00046">
    <property type="entry name" value="beta-phosphoglucomutase"/>
    <property type="match status" value="1"/>
</dbReference>
<dbReference type="SFLD" id="SFLDG01135">
    <property type="entry name" value="C1.5.6:_HAD__Beta-PGM__Phospha"/>
    <property type="match status" value="1"/>
</dbReference>
<feature type="binding site" evidence="13">
    <location>
        <position position="79"/>
    </location>
    <ligand>
        <name>substrate</name>
    </ligand>
</feature>
<comment type="catalytic activity">
    <reaction evidence="9">
        <text>beta-D-glucose 1-phosphate = beta-D-glucose 6-phosphate</text>
        <dbReference type="Rhea" id="RHEA:20113"/>
        <dbReference type="ChEBI" id="CHEBI:57684"/>
        <dbReference type="ChEBI" id="CHEBI:58247"/>
        <dbReference type="EC" id="5.4.2.6"/>
    </reaction>
</comment>
<feature type="binding site" evidence="13">
    <location>
        <begin position="45"/>
        <end position="50"/>
    </location>
    <ligand>
        <name>substrate</name>
    </ligand>
</feature>
<dbReference type="Proteomes" id="UP000223060">
    <property type="component" value="Chromosome"/>
</dbReference>
<comment type="similarity">
    <text evidence="2">Belongs to the HAD-like hydrolase superfamily. CbbY/CbbZ/Gph/YieH family.</text>
</comment>
<name>A0A1S7FY68_9LIST</name>
<evidence type="ECO:0000256" key="7">
    <source>
        <dbReference type="ARBA" id="ARBA00023235"/>
    </source>
</evidence>
<dbReference type="InterPro" id="IPR036412">
    <property type="entry name" value="HAD-like_sf"/>
</dbReference>
<dbReference type="InterPro" id="IPR010972">
    <property type="entry name" value="Beta-PGM"/>
</dbReference>
<evidence type="ECO:0000256" key="2">
    <source>
        <dbReference type="ARBA" id="ARBA00006171"/>
    </source>
</evidence>
<accession>A0A1S7FY68</accession>
<dbReference type="Gene3D" id="3.40.50.1000">
    <property type="entry name" value="HAD superfamily/HAD-like"/>
    <property type="match status" value="1"/>
</dbReference>
<feature type="binding site" evidence="13">
    <location>
        <begin position="10"/>
        <end position="12"/>
    </location>
    <ligand>
        <name>substrate</name>
    </ligand>
</feature>
<keyword evidence="6 14" id="KW-0460">Magnesium</keyword>
<keyword evidence="3" id="KW-0963">Cytoplasm</keyword>
<organism evidence="16 17">
    <name type="scientific">Listeria weihenstephanensis</name>
    <dbReference type="NCBI Taxonomy" id="1006155"/>
    <lineage>
        <taxon>Bacteria</taxon>
        <taxon>Bacillati</taxon>
        <taxon>Bacillota</taxon>
        <taxon>Bacilli</taxon>
        <taxon>Bacillales</taxon>
        <taxon>Listeriaceae</taxon>
        <taxon>Listeria</taxon>
    </lineage>
</organism>
<dbReference type="InterPro" id="IPR006439">
    <property type="entry name" value="HAD-SF_hydro_IA"/>
</dbReference>
<feature type="binding site" evidence="13">
    <location>
        <position position="148"/>
    </location>
    <ligand>
        <name>substrate</name>
    </ligand>
</feature>
<evidence type="ECO:0000256" key="10">
    <source>
        <dbReference type="ARBA" id="ARBA00044968"/>
    </source>
</evidence>
<protein>
    <recommendedName>
        <fullName evidence="11">Beta-phosphoglucomutase</fullName>
        <ecNumber evidence="10">5.4.2.6</ecNumber>
    </recommendedName>
</protein>
<comment type="subcellular location">
    <subcellularLocation>
        <location evidence="1">Cytoplasm</location>
    </subcellularLocation>
</comment>
<feature type="active site" description="Proton donor/acceptor" evidence="12">
    <location>
        <position position="10"/>
    </location>
</feature>
<dbReference type="AlphaFoldDB" id="A0A1S7FY68"/>
<keyword evidence="5 14" id="KW-0479">Metal-binding</keyword>
<proteinExistence type="inferred from homology"/>
<feature type="binding site" evidence="14">
    <location>
        <position position="173"/>
    </location>
    <ligand>
        <name>Mg(2+)</name>
        <dbReference type="ChEBI" id="CHEBI:18420"/>
    </ligand>
</feature>
<dbReference type="CDD" id="cd02598">
    <property type="entry name" value="HAD_BPGM"/>
    <property type="match status" value="1"/>
</dbReference>
<dbReference type="KEGG" id="lwi:UE46_16045"/>